<evidence type="ECO:0000256" key="1">
    <source>
        <dbReference type="ARBA" id="ARBA00023157"/>
    </source>
</evidence>
<dbReference type="EMBL" id="BMAT01009447">
    <property type="protein sequence ID" value="GFS06442.1"/>
    <property type="molecule type" value="Genomic_DNA"/>
</dbReference>
<dbReference type="InterPro" id="IPR050780">
    <property type="entry name" value="Mucin_vWF_Thrombospondin_sf"/>
</dbReference>
<evidence type="ECO:0000256" key="2">
    <source>
        <dbReference type="ARBA" id="ARBA00023180"/>
    </source>
</evidence>
<evidence type="ECO:0000259" key="4">
    <source>
        <dbReference type="PROSITE" id="PS51233"/>
    </source>
</evidence>
<feature type="compositionally biased region" description="Basic residues" evidence="3">
    <location>
        <begin position="113"/>
        <end position="136"/>
    </location>
</feature>
<accession>A0AAV4IAB9</accession>
<keyword evidence="6" id="KW-1185">Reference proteome</keyword>
<organism evidence="5 6">
    <name type="scientific">Elysia marginata</name>
    <dbReference type="NCBI Taxonomy" id="1093978"/>
    <lineage>
        <taxon>Eukaryota</taxon>
        <taxon>Metazoa</taxon>
        <taxon>Spiralia</taxon>
        <taxon>Lophotrochozoa</taxon>
        <taxon>Mollusca</taxon>
        <taxon>Gastropoda</taxon>
        <taxon>Heterobranchia</taxon>
        <taxon>Euthyneura</taxon>
        <taxon>Panpulmonata</taxon>
        <taxon>Sacoglossa</taxon>
        <taxon>Placobranchoidea</taxon>
        <taxon>Plakobranchidae</taxon>
        <taxon>Elysia</taxon>
    </lineage>
</organism>
<sequence length="314" mass="35576">MFSSRFYLPLSILSEYATCSVRGKYSDHIKTFNGLNYRTKGYCLHELVKDCGHREFSIKVKYERSPSGSQVAKRTQGQGQGGSKVTTAYHLHLVSIRFGSTSAKVYRNGRLRVNKPRKLRAGRKSRKSARSRKRAAQKSAVVQEPEEGKDTTFLQQMSTSIGGGKVSIRLESLGVILSWDVVKGNLKVKVKAQRYLGQRRLCGLCGSVDNNPREKSAVGARITRNKRFEPVMPSHMAWVWRRGHTCRKRNRAAREELRQKTNSNTSSLHTEIESLLNSVKTSSDRVSYTTQQNSRQQFYREDEIVIKPLDSTGA</sequence>
<dbReference type="PANTHER" id="PTHR11339">
    <property type="entry name" value="EXTRACELLULAR MATRIX GLYCOPROTEIN RELATED"/>
    <property type="match status" value="1"/>
</dbReference>
<dbReference type="InterPro" id="IPR001846">
    <property type="entry name" value="VWF_type-D"/>
</dbReference>
<dbReference type="Pfam" id="PF00094">
    <property type="entry name" value="VWD"/>
    <property type="match status" value="1"/>
</dbReference>
<dbReference type="PROSITE" id="PS51233">
    <property type="entry name" value="VWFD"/>
    <property type="match status" value="1"/>
</dbReference>
<dbReference type="PANTHER" id="PTHR11339:SF402">
    <property type="entry name" value="VWFD DOMAIN-CONTAINING PROTEIN"/>
    <property type="match status" value="1"/>
</dbReference>
<protein>
    <recommendedName>
        <fullName evidence="4">VWFD domain-containing protein</fullName>
    </recommendedName>
</protein>
<name>A0AAV4IAB9_9GAST</name>
<evidence type="ECO:0000313" key="6">
    <source>
        <dbReference type="Proteomes" id="UP000762676"/>
    </source>
</evidence>
<gene>
    <name evidence="5" type="ORF">ElyMa_004706600</name>
</gene>
<feature type="domain" description="VWFD" evidence="4">
    <location>
        <begin position="17"/>
        <end position="247"/>
    </location>
</feature>
<feature type="region of interest" description="Disordered" evidence="3">
    <location>
        <begin position="113"/>
        <end position="149"/>
    </location>
</feature>
<keyword evidence="1" id="KW-1015">Disulfide bond</keyword>
<comment type="caution">
    <text evidence="5">The sequence shown here is derived from an EMBL/GenBank/DDBJ whole genome shotgun (WGS) entry which is preliminary data.</text>
</comment>
<evidence type="ECO:0000256" key="3">
    <source>
        <dbReference type="SAM" id="MobiDB-lite"/>
    </source>
</evidence>
<dbReference type="Proteomes" id="UP000762676">
    <property type="component" value="Unassembled WGS sequence"/>
</dbReference>
<keyword evidence="2" id="KW-0325">Glycoprotein</keyword>
<proteinExistence type="predicted"/>
<reference evidence="5 6" key="1">
    <citation type="journal article" date="2021" name="Elife">
        <title>Chloroplast acquisition without the gene transfer in kleptoplastic sea slugs, Plakobranchus ocellatus.</title>
        <authorList>
            <person name="Maeda T."/>
            <person name="Takahashi S."/>
            <person name="Yoshida T."/>
            <person name="Shimamura S."/>
            <person name="Takaki Y."/>
            <person name="Nagai Y."/>
            <person name="Toyoda A."/>
            <person name="Suzuki Y."/>
            <person name="Arimoto A."/>
            <person name="Ishii H."/>
            <person name="Satoh N."/>
            <person name="Nishiyama T."/>
            <person name="Hasebe M."/>
            <person name="Maruyama T."/>
            <person name="Minagawa J."/>
            <person name="Obokata J."/>
            <person name="Shigenobu S."/>
        </authorList>
    </citation>
    <scope>NUCLEOTIDE SEQUENCE [LARGE SCALE GENOMIC DNA]</scope>
</reference>
<evidence type="ECO:0000313" key="5">
    <source>
        <dbReference type="EMBL" id="GFS06442.1"/>
    </source>
</evidence>
<dbReference type="AlphaFoldDB" id="A0AAV4IAB9"/>